<sequence length="395" mass="42573">MEHGYMPAQYKVRQDMDSRNTECEQGWVHKSSQPTTFMAPPPPYGPPSLPPPYGFIDNGVGLPYIPSYGQPPRYQPILLTPAGNQGAGQGGAGVAGQPPQVAQTQGNRQPYNVAPRSAAPHNEALNAPAGSQQAGGENSAQKRPAGGAPHDKQPASKKRAGRGAPGRAPSQQPATGQPAPRQPPPRQPPSGQPPSGQPSVGVSDQQLTTSERLDRGMITDVAGLTRAEENEVLLWARREEIKWRDIHKKFNFKQAPSTLRGRYRDMMHPNGKPPKVAVLTRRDDELLLQAVRRIARGPVDVDNHDVKALWTKVQKYIAENGGETSAGPGTLKLRYIGLTKGQSAAEAWKEAQRKATKGKAPRYGDAQGSWAQEERSGESTNADAEELDTGGDVDD</sequence>
<reference evidence="2" key="1">
    <citation type="submission" date="2017-09" db="EMBL/GenBank/DDBJ databases">
        <title>Polyketide synthases of a Diaporthe helianthi virulent isolate.</title>
        <authorList>
            <person name="Baroncelli R."/>
        </authorList>
    </citation>
    <scope>NUCLEOTIDE SEQUENCE [LARGE SCALE GENOMIC DNA]</scope>
    <source>
        <strain evidence="2">7/96</strain>
    </source>
</reference>
<organism evidence="2 3">
    <name type="scientific">Diaporthe helianthi</name>
    <dbReference type="NCBI Taxonomy" id="158607"/>
    <lineage>
        <taxon>Eukaryota</taxon>
        <taxon>Fungi</taxon>
        <taxon>Dikarya</taxon>
        <taxon>Ascomycota</taxon>
        <taxon>Pezizomycotina</taxon>
        <taxon>Sordariomycetes</taxon>
        <taxon>Sordariomycetidae</taxon>
        <taxon>Diaporthales</taxon>
        <taxon>Diaporthaceae</taxon>
        <taxon>Diaporthe</taxon>
    </lineage>
</organism>
<dbReference type="STRING" id="158607.A0A2P5I201"/>
<dbReference type="Proteomes" id="UP000094444">
    <property type="component" value="Unassembled WGS sequence"/>
</dbReference>
<feature type="compositionally biased region" description="Polar residues" evidence="1">
    <location>
        <begin position="129"/>
        <end position="141"/>
    </location>
</feature>
<dbReference type="EMBL" id="MAVT02000358">
    <property type="protein sequence ID" value="POS76545.1"/>
    <property type="molecule type" value="Genomic_DNA"/>
</dbReference>
<feature type="compositionally biased region" description="Pro residues" evidence="1">
    <location>
        <begin position="180"/>
        <end position="196"/>
    </location>
</feature>
<name>A0A2P5I201_DIAHE</name>
<accession>A0A2P5I201</accession>
<keyword evidence="3" id="KW-1185">Reference proteome</keyword>
<feature type="region of interest" description="Disordered" evidence="1">
    <location>
        <begin position="74"/>
        <end position="216"/>
    </location>
</feature>
<comment type="caution">
    <text evidence="2">The sequence shown here is derived from an EMBL/GenBank/DDBJ whole genome shotgun (WGS) entry which is preliminary data.</text>
</comment>
<feature type="region of interest" description="Disordered" evidence="1">
    <location>
        <begin position="1"/>
        <end position="50"/>
    </location>
</feature>
<feature type="compositionally biased region" description="Gly residues" evidence="1">
    <location>
        <begin position="85"/>
        <end position="94"/>
    </location>
</feature>
<proteinExistence type="predicted"/>
<gene>
    <name evidence="2" type="ORF">DHEL01_v205068</name>
</gene>
<evidence type="ECO:0000313" key="3">
    <source>
        <dbReference type="Proteomes" id="UP000094444"/>
    </source>
</evidence>
<feature type="region of interest" description="Disordered" evidence="1">
    <location>
        <begin position="347"/>
        <end position="395"/>
    </location>
</feature>
<feature type="compositionally biased region" description="Pro residues" evidence="1">
    <location>
        <begin position="39"/>
        <end position="50"/>
    </location>
</feature>
<protein>
    <recommendedName>
        <fullName evidence="4">Myb-like domain-containing protein</fullName>
    </recommendedName>
</protein>
<dbReference type="OrthoDB" id="3439209at2759"/>
<feature type="compositionally biased region" description="Acidic residues" evidence="1">
    <location>
        <begin position="383"/>
        <end position="395"/>
    </location>
</feature>
<dbReference type="AlphaFoldDB" id="A0A2P5I201"/>
<feature type="compositionally biased region" description="Basic and acidic residues" evidence="1">
    <location>
        <begin position="12"/>
        <end position="22"/>
    </location>
</feature>
<evidence type="ECO:0000313" key="2">
    <source>
        <dbReference type="EMBL" id="POS76545.1"/>
    </source>
</evidence>
<evidence type="ECO:0000256" key="1">
    <source>
        <dbReference type="SAM" id="MobiDB-lite"/>
    </source>
</evidence>
<evidence type="ECO:0008006" key="4">
    <source>
        <dbReference type="Google" id="ProtNLM"/>
    </source>
</evidence>
<dbReference type="PRINTS" id="PR01217">
    <property type="entry name" value="PRICHEXTENSN"/>
</dbReference>
<dbReference type="InParanoid" id="A0A2P5I201"/>